<keyword evidence="3" id="KW-1185">Reference proteome</keyword>
<gene>
    <name evidence="2" type="ORF">L2W38_10335</name>
</gene>
<proteinExistence type="predicted"/>
<evidence type="ECO:0000313" key="3">
    <source>
        <dbReference type="Proteomes" id="UP001200430"/>
    </source>
</evidence>
<dbReference type="PROSITE" id="PS51186">
    <property type="entry name" value="GNAT"/>
    <property type="match status" value="1"/>
</dbReference>
<evidence type="ECO:0000259" key="1">
    <source>
        <dbReference type="PROSITE" id="PS51186"/>
    </source>
</evidence>
<organism evidence="2 3">
    <name type="scientific">Dethiosulfovibrio marinus</name>
    <dbReference type="NCBI Taxonomy" id="133532"/>
    <lineage>
        <taxon>Bacteria</taxon>
        <taxon>Thermotogati</taxon>
        <taxon>Synergistota</taxon>
        <taxon>Synergistia</taxon>
        <taxon>Synergistales</taxon>
        <taxon>Dethiosulfovibrionaceae</taxon>
        <taxon>Dethiosulfovibrio</taxon>
    </lineage>
</organism>
<feature type="domain" description="N-acetyltransferase" evidence="1">
    <location>
        <begin position="7"/>
        <end position="172"/>
    </location>
</feature>
<dbReference type="SUPFAM" id="SSF55729">
    <property type="entry name" value="Acyl-CoA N-acyltransferases (Nat)"/>
    <property type="match status" value="1"/>
</dbReference>
<dbReference type="EMBL" id="JAKGUD010000012">
    <property type="protein sequence ID" value="MCF4143208.1"/>
    <property type="molecule type" value="Genomic_DNA"/>
</dbReference>
<reference evidence="2 3" key="1">
    <citation type="submission" date="2022-01" db="EMBL/GenBank/DDBJ databases">
        <title>Dethiosulfovibrio faecalis sp. nov., a novel proteolytic, non-sulfur-reducing bacterium isolated from a marine aquaculture solid waste bioreactor.</title>
        <authorList>
            <person name="Grabowski S."/>
            <person name="Apolinario E."/>
            <person name="Schneider N."/>
            <person name="Marshall C.W."/>
            <person name="Sowers K.R."/>
        </authorList>
    </citation>
    <scope>NUCLEOTIDE SEQUENCE [LARGE SCALE GENOMIC DNA]</scope>
    <source>
        <strain evidence="2 3">DSM 12537</strain>
    </source>
</reference>
<evidence type="ECO:0000313" key="2">
    <source>
        <dbReference type="EMBL" id="MCF4143208.1"/>
    </source>
</evidence>
<comment type="caution">
    <text evidence="2">The sequence shown here is derived from an EMBL/GenBank/DDBJ whole genome shotgun (WGS) entry which is preliminary data.</text>
</comment>
<dbReference type="InterPro" id="IPR016181">
    <property type="entry name" value="Acyl_CoA_acyltransferase"/>
</dbReference>
<dbReference type="Pfam" id="PF00583">
    <property type="entry name" value="Acetyltransf_1"/>
    <property type="match status" value="1"/>
</dbReference>
<dbReference type="Gene3D" id="3.40.630.30">
    <property type="match status" value="1"/>
</dbReference>
<protein>
    <submittedName>
        <fullName evidence="2">GNAT family N-acetyltransferase</fullName>
    </submittedName>
</protein>
<dbReference type="RefSeq" id="WP_236099912.1">
    <property type="nucleotide sequence ID" value="NZ_JAKGUD010000012.1"/>
</dbReference>
<dbReference type="Proteomes" id="UP001200430">
    <property type="component" value="Unassembled WGS sequence"/>
</dbReference>
<name>A0ABS9ETU3_9BACT</name>
<dbReference type="CDD" id="cd04301">
    <property type="entry name" value="NAT_SF"/>
    <property type="match status" value="1"/>
</dbReference>
<dbReference type="InterPro" id="IPR000182">
    <property type="entry name" value="GNAT_dom"/>
</dbReference>
<sequence length="326" mass="36044">MSDRPEIRIRRLEKSSAGEVPNLYRAIYGDDFPAPVVYDSEAILKADREGDQVTLLAFSGGRVIGQAVASRSAWNPGLYELMGLMVLPEFRSSPAASMLAKAITDEILPSLGWEARYTESTTAHDRSQRIDLRMGHRHCALALDLLPGRAYGHDELFSVSGRVSCVMSFMERPGLPPFESVLPIGYASAIEALAEGFPRTFRRDDCFPKGEACLRSAVFPVAGVAYTTVTDLGENLADKMEESLEEMGDLDAIMLQMPLLPGIDRSVEVVREMGFRLGGYLPRWFQGADGILLQRTGEPKWEEIKVLPPRGTMLMDLVRSDREGSL</sequence>
<accession>A0ABS9ETU3</accession>